<dbReference type="InterPro" id="IPR036568">
    <property type="entry name" value="GGCT-like_sf"/>
</dbReference>
<proteinExistence type="predicted"/>
<dbReference type="InterPro" id="IPR013024">
    <property type="entry name" value="GGCT-like"/>
</dbReference>
<evidence type="ECO:0000313" key="3">
    <source>
        <dbReference type="Proteomes" id="UP000238385"/>
    </source>
</evidence>
<keyword evidence="2" id="KW-0808">Transferase</keyword>
<dbReference type="InterPro" id="IPR009288">
    <property type="entry name" value="AIG2-like_dom"/>
</dbReference>
<organism evidence="2 3">
    <name type="scientific">Marinobacter halophilus</name>
    <dbReference type="NCBI Taxonomy" id="1323740"/>
    <lineage>
        <taxon>Bacteria</taxon>
        <taxon>Pseudomonadati</taxon>
        <taxon>Pseudomonadota</taxon>
        <taxon>Gammaproteobacteria</taxon>
        <taxon>Pseudomonadales</taxon>
        <taxon>Marinobacteraceae</taxon>
        <taxon>Marinobacter</taxon>
    </lineage>
</organism>
<comment type="caution">
    <text evidence="2">The sequence shown here is derived from an EMBL/GenBank/DDBJ whole genome shotgun (WGS) entry which is preliminary data.</text>
</comment>
<dbReference type="RefSeq" id="WP_106673322.1">
    <property type="nucleotide sequence ID" value="NZ_PXNN01000017.1"/>
</dbReference>
<dbReference type="OrthoDB" id="7852375at2"/>
<feature type="domain" description="Gamma-glutamylcyclotransferase AIG2-like" evidence="1">
    <location>
        <begin position="50"/>
        <end position="139"/>
    </location>
</feature>
<reference evidence="2 3" key="1">
    <citation type="submission" date="2018-03" db="EMBL/GenBank/DDBJ databases">
        <title>Marinobacter brunus sp. nov., a marine bacterium of Gamma-proteobacteria isolated from the surface seawater of the South China Sea.</title>
        <authorList>
            <person name="Cheng H."/>
            <person name="Wu Y.-H."/>
            <person name="Xamxidin M."/>
            <person name="Xu X.-W."/>
        </authorList>
    </citation>
    <scope>NUCLEOTIDE SEQUENCE [LARGE SCALE GENOMIC DNA]</scope>
    <source>
        <strain evidence="2 3">JCM 30472</strain>
    </source>
</reference>
<evidence type="ECO:0000313" key="2">
    <source>
        <dbReference type="EMBL" id="PSF06694.1"/>
    </source>
</evidence>
<protein>
    <submittedName>
        <fullName evidence="2">Gamma-glutamylcyclotransferase</fullName>
    </submittedName>
</protein>
<dbReference type="GO" id="GO:0016740">
    <property type="term" value="F:transferase activity"/>
    <property type="evidence" value="ECO:0007669"/>
    <property type="project" value="UniProtKB-KW"/>
</dbReference>
<name>A0A2T1K985_9GAMM</name>
<accession>A0A2T1K985</accession>
<dbReference type="SUPFAM" id="SSF110857">
    <property type="entry name" value="Gamma-glutamyl cyclotransferase-like"/>
    <property type="match status" value="1"/>
</dbReference>
<dbReference type="Gene3D" id="3.10.490.10">
    <property type="entry name" value="Gamma-glutamyl cyclotransferase-like"/>
    <property type="match status" value="1"/>
</dbReference>
<dbReference type="Pfam" id="PF06094">
    <property type="entry name" value="GGACT"/>
    <property type="match status" value="1"/>
</dbReference>
<keyword evidence="3" id="KW-1185">Reference proteome</keyword>
<dbReference type="EMBL" id="PXNN01000017">
    <property type="protein sequence ID" value="PSF06694.1"/>
    <property type="molecule type" value="Genomic_DNA"/>
</dbReference>
<evidence type="ECO:0000259" key="1">
    <source>
        <dbReference type="Pfam" id="PF06094"/>
    </source>
</evidence>
<dbReference type="AlphaFoldDB" id="A0A2T1K985"/>
<gene>
    <name evidence="2" type="ORF">C7H08_16555</name>
</gene>
<dbReference type="Proteomes" id="UP000238385">
    <property type="component" value="Unassembled WGS sequence"/>
</dbReference>
<sequence>MKKTIQRSLAALLALLVLVIGYLWLTFASSFGYNPPGDMPAIDENASHSVFVYGTLTKPWVRWLVMGRAGSSEPAELPGFKKDKLDIKPVDGAVTEGEVITVNADELRALDRYERLGVRYERVEVTLQDGRTAWVYRLMEPILLELSDEIPD</sequence>
<dbReference type="CDD" id="cd06661">
    <property type="entry name" value="GGCT_like"/>
    <property type="match status" value="1"/>
</dbReference>